<dbReference type="Proteomes" id="UP000327493">
    <property type="component" value="Chromosome 14"/>
</dbReference>
<sequence length="48" mass="5537">MQSNKTPGEMVTQWSSLKFLHSSLLYFRSYNDSLTRCFASNTQSALFL</sequence>
<gene>
    <name evidence="1" type="ORF">FQN60_007767</name>
</gene>
<reference evidence="1 2" key="1">
    <citation type="submission" date="2019-08" db="EMBL/GenBank/DDBJ databases">
        <title>A chromosome-level genome assembly, high-density linkage maps, and genome scans reveal the genomic architecture of hybrid incompatibilities underlying speciation via character displacement in darters (Percidae: Etheostominae).</title>
        <authorList>
            <person name="Moran R.L."/>
            <person name="Catchen J.M."/>
            <person name="Fuller R.C."/>
        </authorList>
    </citation>
    <scope>NUCLEOTIDE SEQUENCE [LARGE SCALE GENOMIC DNA]</scope>
    <source>
        <strain evidence="1">EspeVRDwgs_2016</strain>
        <tissue evidence="1">Muscle</tissue>
    </source>
</reference>
<comment type="caution">
    <text evidence="1">The sequence shown here is derived from an EMBL/GenBank/DDBJ whole genome shotgun (WGS) entry which is preliminary data.</text>
</comment>
<protein>
    <submittedName>
        <fullName evidence="1">Uncharacterized protein</fullName>
    </submittedName>
</protein>
<evidence type="ECO:0000313" key="2">
    <source>
        <dbReference type="Proteomes" id="UP000327493"/>
    </source>
</evidence>
<organism evidence="1 2">
    <name type="scientific">Etheostoma spectabile</name>
    <name type="common">orangethroat darter</name>
    <dbReference type="NCBI Taxonomy" id="54343"/>
    <lineage>
        <taxon>Eukaryota</taxon>
        <taxon>Metazoa</taxon>
        <taxon>Chordata</taxon>
        <taxon>Craniata</taxon>
        <taxon>Vertebrata</taxon>
        <taxon>Euteleostomi</taxon>
        <taxon>Actinopterygii</taxon>
        <taxon>Neopterygii</taxon>
        <taxon>Teleostei</taxon>
        <taxon>Neoteleostei</taxon>
        <taxon>Acanthomorphata</taxon>
        <taxon>Eupercaria</taxon>
        <taxon>Perciformes</taxon>
        <taxon>Percoidei</taxon>
        <taxon>Percidae</taxon>
        <taxon>Etheostomatinae</taxon>
        <taxon>Etheostoma</taxon>
    </lineage>
</organism>
<dbReference type="EMBL" id="VOFY01000014">
    <property type="protein sequence ID" value="KAA8586198.1"/>
    <property type="molecule type" value="Genomic_DNA"/>
</dbReference>
<keyword evidence="2" id="KW-1185">Reference proteome</keyword>
<accession>A0A5J5CUN7</accession>
<proteinExistence type="predicted"/>
<evidence type="ECO:0000313" key="1">
    <source>
        <dbReference type="EMBL" id="KAA8586198.1"/>
    </source>
</evidence>
<name>A0A5J5CUN7_9PERO</name>
<dbReference type="AlphaFoldDB" id="A0A5J5CUN7"/>